<protein>
    <submittedName>
        <fullName evidence="1">OsmC family protein</fullName>
    </submittedName>
</protein>
<dbReference type="PANTHER" id="PTHR35368">
    <property type="entry name" value="HYDROPEROXIDE REDUCTASE"/>
    <property type="match status" value="1"/>
</dbReference>
<organism evidence="1 2">
    <name type="scientific">Albidovulum sediminicola</name>
    <dbReference type="NCBI Taxonomy" id="2984331"/>
    <lineage>
        <taxon>Bacteria</taxon>
        <taxon>Pseudomonadati</taxon>
        <taxon>Pseudomonadota</taxon>
        <taxon>Alphaproteobacteria</taxon>
        <taxon>Rhodobacterales</taxon>
        <taxon>Paracoccaceae</taxon>
        <taxon>Albidovulum</taxon>
    </lineage>
</organism>
<reference evidence="1 2" key="1">
    <citation type="submission" date="2022-10" db="EMBL/GenBank/DDBJ databases">
        <title>Defluviimonas sp. nov., isolated from ocean surface water.</title>
        <authorList>
            <person name="He W."/>
            <person name="Wang L."/>
            <person name="Zhang D.-F."/>
        </authorList>
    </citation>
    <scope>NUCLEOTIDE SEQUENCE [LARGE SCALE GENOMIC DNA]</scope>
    <source>
        <strain evidence="1 2">WL0075</strain>
    </source>
</reference>
<dbReference type="InterPro" id="IPR052924">
    <property type="entry name" value="OsmC/Ohr_hydroprdx_reductase"/>
</dbReference>
<dbReference type="Pfam" id="PF02566">
    <property type="entry name" value="OsmC"/>
    <property type="match status" value="1"/>
</dbReference>
<keyword evidence="2" id="KW-1185">Reference proteome</keyword>
<proteinExistence type="predicted"/>
<dbReference type="PANTHER" id="PTHR35368:SF1">
    <property type="entry name" value="HYDROPEROXIDE REDUCTASE"/>
    <property type="match status" value="1"/>
</dbReference>
<gene>
    <name evidence="1" type="ORF">OE647_05510</name>
</gene>
<dbReference type="InterPro" id="IPR015946">
    <property type="entry name" value="KH_dom-like_a/b"/>
</dbReference>
<dbReference type="Gene3D" id="3.30.300.20">
    <property type="match status" value="1"/>
</dbReference>
<name>A0ABT2YZ80_9RHOB</name>
<evidence type="ECO:0000313" key="1">
    <source>
        <dbReference type="EMBL" id="MCV2864197.1"/>
    </source>
</evidence>
<dbReference type="InterPro" id="IPR003718">
    <property type="entry name" value="OsmC/Ohr_fam"/>
</dbReference>
<dbReference type="InterPro" id="IPR036102">
    <property type="entry name" value="OsmC/Ohrsf"/>
</dbReference>
<accession>A0ABT2YZ80</accession>
<comment type="caution">
    <text evidence="1">The sequence shown here is derived from an EMBL/GenBank/DDBJ whole genome shotgun (WGS) entry which is preliminary data.</text>
</comment>
<sequence>MTIETTQKPQKVAINGVDVPTFVATLGVVGQQPDIAKFTFRANGEWLSGTHSRTAFPGFFGAMAEQQHRQPHSIDGDHPQVLCGTDNGVTPVEMLLAGLSACITAGIGNIASIRQVKLTSVETTVEGDINLNGILGLDKGVRNGFSGVRATFRIKGDAPDEVLEQIVQQSVARSAVFDVLTNGVPVTVAAIAN</sequence>
<dbReference type="Proteomes" id="UP001652503">
    <property type="component" value="Unassembled WGS sequence"/>
</dbReference>
<dbReference type="EMBL" id="JAOWLA010000004">
    <property type="protein sequence ID" value="MCV2864197.1"/>
    <property type="molecule type" value="Genomic_DNA"/>
</dbReference>
<dbReference type="SUPFAM" id="SSF82784">
    <property type="entry name" value="OsmC-like"/>
    <property type="match status" value="1"/>
</dbReference>
<dbReference type="RefSeq" id="WP_263720689.1">
    <property type="nucleotide sequence ID" value="NZ_JAOWLA010000004.1"/>
</dbReference>
<evidence type="ECO:0000313" key="2">
    <source>
        <dbReference type="Proteomes" id="UP001652503"/>
    </source>
</evidence>